<feature type="domain" description="CBS" evidence="3">
    <location>
        <begin position="90"/>
        <end position="148"/>
    </location>
</feature>
<dbReference type="Pfam" id="PF00571">
    <property type="entry name" value="CBS"/>
    <property type="match status" value="2"/>
</dbReference>
<evidence type="ECO:0000313" key="4">
    <source>
        <dbReference type="EMBL" id="MDP9868258.1"/>
    </source>
</evidence>
<dbReference type="InterPro" id="IPR051257">
    <property type="entry name" value="Diverse_CBS-Domain"/>
</dbReference>
<evidence type="ECO:0000256" key="2">
    <source>
        <dbReference type="PROSITE-ProRule" id="PRU00703"/>
    </source>
</evidence>
<protein>
    <submittedName>
        <fullName evidence="4">CBS domain-containing protein</fullName>
    </submittedName>
</protein>
<dbReference type="InterPro" id="IPR000644">
    <property type="entry name" value="CBS_dom"/>
</dbReference>
<dbReference type="EMBL" id="JAUSRB010000002">
    <property type="protein sequence ID" value="MDP9868258.1"/>
    <property type="molecule type" value="Genomic_DNA"/>
</dbReference>
<dbReference type="PANTHER" id="PTHR43080:SF29">
    <property type="entry name" value="OS02G0818000 PROTEIN"/>
    <property type="match status" value="1"/>
</dbReference>
<keyword evidence="1 2" id="KW-0129">CBS domain</keyword>
<dbReference type="PANTHER" id="PTHR43080">
    <property type="entry name" value="CBS DOMAIN-CONTAINING PROTEIN CBSX3, MITOCHONDRIAL"/>
    <property type="match status" value="1"/>
</dbReference>
<evidence type="ECO:0000313" key="5">
    <source>
        <dbReference type="Proteomes" id="UP001230426"/>
    </source>
</evidence>
<proteinExistence type="predicted"/>
<dbReference type="SMART" id="SM00116">
    <property type="entry name" value="CBS"/>
    <property type="match status" value="2"/>
</dbReference>
<feature type="domain" description="CBS" evidence="3">
    <location>
        <begin position="9"/>
        <end position="68"/>
    </location>
</feature>
<comment type="caution">
    <text evidence="4">The sequence shown here is derived from an EMBL/GenBank/DDBJ whole genome shotgun (WGS) entry which is preliminary data.</text>
</comment>
<dbReference type="InterPro" id="IPR046342">
    <property type="entry name" value="CBS_dom_sf"/>
</dbReference>
<name>A0ABT9RG52_9ACTN</name>
<organism evidence="4 5">
    <name type="scientific">Streptosporangium brasiliense</name>
    <dbReference type="NCBI Taxonomy" id="47480"/>
    <lineage>
        <taxon>Bacteria</taxon>
        <taxon>Bacillati</taxon>
        <taxon>Actinomycetota</taxon>
        <taxon>Actinomycetes</taxon>
        <taxon>Streptosporangiales</taxon>
        <taxon>Streptosporangiaceae</taxon>
        <taxon>Streptosporangium</taxon>
    </lineage>
</organism>
<dbReference type="PROSITE" id="PS51371">
    <property type="entry name" value="CBS"/>
    <property type="match status" value="2"/>
</dbReference>
<keyword evidence="5" id="KW-1185">Reference proteome</keyword>
<dbReference type="SUPFAM" id="SSF54631">
    <property type="entry name" value="CBS-domain pair"/>
    <property type="match status" value="1"/>
</dbReference>
<dbReference type="Proteomes" id="UP001230426">
    <property type="component" value="Unassembled WGS sequence"/>
</dbReference>
<reference evidence="4 5" key="1">
    <citation type="submission" date="2023-07" db="EMBL/GenBank/DDBJ databases">
        <title>Sequencing the genomes of 1000 actinobacteria strains.</title>
        <authorList>
            <person name="Klenk H.-P."/>
        </authorList>
    </citation>
    <scope>NUCLEOTIDE SEQUENCE [LARGE SCALE GENOMIC DNA]</scope>
    <source>
        <strain evidence="4 5">DSM 44109</strain>
    </source>
</reference>
<gene>
    <name evidence="4" type="ORF">J2S55_007524</name>
</gene>
<evidence type="ECO:0000259" key="3">
    <source>
        <dbReference type="PROSITE" id="PS51371"/>
    </source>
</evidence>
<sequence>MVTQVKDVMGVVAIAVHRQATFTELVATMRRFKVSAVAVIDTDRHVIGMVSEDDLLLKETGTSYGEPLFEGRRRQHEPERVAGLTAQEIMTSPALTVTAETPIREAARLMHDHRIKQLPVVAPTSGKITGTVHQVDLLKVLDRWAPDILADVAAAIARLHLDTRTLAITVDDGAVRVGVRLTRRSQAAQLAEAGRRIEGVVDLEVDAIYDHDDQTRTHPIPPACMPI</sequence>
<accession>A0ABT9RG52</accession>
<dbReference type="Gene3D" id="3.10.580.10">
    <property type="entry name" value="CBS-domain"/>
    <property type="match status" value="1"/>
</dbReference>
<evidence type="ECO:0000256" key="1">
    <source>
        <dbReference type="ARBA" id="ARBA00023122"/>
    </source>
</evidence>
<dbReference type="RefSeq" id="WP_306870916.1">
    <property type="nucleotide sequence ID" value="NZ_JAUSRB010000002.1"/>
</dbReference>